<reference evidence="3" key="2">
    <citation type="journal article" date="2018" name="PeerJ">
        <title>First steps towards mitochondrial pan-genomics: detailed analysis of Fusarium graminearum mitogenomes.</title>
        <authorList>
            <person name="Brankovics B."/>
            <person name="Kulik T."/>
            <person name="Sawicki J."/>
            <person name="Bilska K."/>
            <person name="Zhang H."/>
            <person name="de Hoog G.S."/>
            <person name="van der Lee T.A."/>
            <person name="Waalwijk C."/>
            <person name="van Diepeningen A.D."/>
        </authorList>
    </citation>
    <scope>NUCLEOTIDE SEQUENCE</scope>
    <source>
        <strain evidence="3">HN-Z6</strain>
    </source>
</reference>
<feature type="domain" description="Homing endonuclease LAGLIDADG" evidence="2">
    <location>
        <begin position="252"/>
        <end position="360"/>
    </location>
</feature>
<protein>
    <submittedName>
        <fullName evidence="3">LAGLIDADG endonuclease</fullName>
    </submittedName>
</protein>
<keyword evidence="3" id="KW-0378">Hydrolase</keyword>
<name>A0A3T1FYL1_GIBZA</name>
<gene>
    <name evidence="3" type="primary">iorf504</name>
</gene>
<keyword evidence="3" id="KW-0496">Mitochondrion</keyword>
<organism evidence="3">
    <name type="scientific">Gibberella zeae</name>
    <name type="common">Wheat head blight fungus</name>
    <name type="synonym">Fusarium graminearum</name>
    <dbReference type="NCBI Taxonomy" id="5518"/>
    <lineage>
        <taxon>Eukaryota</taxon>
        <taxon>Fungi</taxon>
        <taxon>Dikarya</taxon>
        <taxon>Ascomycota</taxon>
        <taxon>Pezizomycotina</taxon>
        <taxon>Sordariomycetes</taxon>
        <taxon>Hypocreomycetidae</taxon>
        <taxon>Hypocreales</taxon>
        <taxon>Nectriaceae</taxon>
        <taxon>Fusarium</taxon>
    </lineage>
</organism>
<keyword evidence="3" id="KW-0540">Nuclease</keyword>
<dbReference type="GO" id="GO:0005739">
    <property type="term" value="C:mitochondrion"/>
    <property type="evidence" value="ECO:0007669"/>
    <property type="project" value="UniProtKB-ARBA"/>
</dbReference>
<dbReference type="InterPro" id="IPR027434">
    <property type="entry name" value="Homing_endonucl"/>
</dbReference>
<evidence type="ECO:0000256" key="1">
    <source>
        <dbReference type="SAM" id="Coils"/>
    </source>
</evidence>
<sequence length="504" mass="58096">MTTLIVNKSSTTLVRFINFLNGRPILKNVLKHLYTLRNKYNCYNQISKTSPIDTPLKNKSLTYLFNKRFSGMRCCFAAPFGKRNYSISYSTTVASTLNGHSLTDTCDIKMKNFYEWFSGFTDAEGSFYIAISKNCSFRFQINLHKDDLNVLYYIHQSLGFGEVRSYNNYASFTVTRLKDIAQLINIFDKFPLQGSKWLNYRDFVLAFQLYTNSNNSSDVLKEIAKLKNNMNRLRLDYTISKDKVINITSYWLLGFIEGEGCFSINRHNNYRLDFSLSQSSIDLELMKSIKVYLENLTGAEGNYTNALGISEVRSNNPNHKSTTRIETARIPFITNILIPFLDSLTWQSKKYLDFQDWKNILKLKEQGHHLSEKGSKLIDLIISQTNNNRLSTSLNHVIVDREQILAKVNELLDGPANFEIRNSRKFVVSLNKYYHSSRKNVYVIIVDEKGNKLHVFDSLADCAKFLNVDPSTVSKRKSKEIPFIFENKTVYIKNEKASEDGASS</sequence>
<accession>A0A3T1FYL1</accession>
<evidence type="ECO:0000259" key="2">
    <source>
        <dbReference type="Pfam" id="PF00961"/>
    </source>
</evidence>
<dbReference type="GO" id="GO:0004519">
    <property type="term" value="F:endonuclease activity"/>
    <property type="evidence" value="ECO:0007669"/>
    <property type="project" value="UniProtKB-KW"/>
</dbReference>
<dbReference type="PANTHER" id="PTHR36181">
    <property type="entry name" value="INTRON-ENCODED ENDONUCLEASE AI3-RELATED"/>
    <property type="match status" value="1"/>
</dbReference>
<dbReference type="InterPro" id="IPR003647">
    <property type="entry name" value="Intron_nuc_1_rpt"/>
</dbReference>
<reference evidence="3" key="1">
    <citation type="journal article" date="2016" name="PLoS Comput. Biol.">
        <title>GRAbB: Selective Assembly of Genomic Regions, a New Niche for Genomic Research.</title>
        <authorList>
            <person name="Brankovics B."/>
            <person name="Zhang H."/>
            <person name="van Diepeningen A.D."/>
            <person name="van der Lee T.A."/>
            <person name="Waalwijk C."/>
            <person name="de Hoog G.S."/>
        </authorList>
    </citation>
    <scope>NUCLEOTIDE SEQUENCE</scope>
    <source>
        <strain evidence="3">HN-Z6</strain>
    </source>
</reference>
<geneLocation type="mitochondrion" evidence="3"/>
<dbReference type="InterPro" id="IPR051289">
    <property type="entry name" value="LAGLIDADG_Endonuclease"/>
</dbReference>
<dbReference type="SUPFAM" id="SSF55608">
    <property type="entry name" value="Homing endonucleases"/>
    <property type="match status" value="2"/>
</dbReference>
<dbReference type="PANTHER" id="PTHR36181:SF2">
    <property type="entry name" value="INTRON-ENCODED ENDONUCLEASE AI3-RELATED"/>
    <property type="match status" value="1"/>
</dbReference>
<keyword evidence="1" id="KW-0175">Coiled coil</keyword>
<dbReference type="Gene3D" id="3.10.28.10">
    <property type="entry name" value="Homing endonucleases"/>
    <property type="match status" value="2"/>
</dbReference>
<dbReference type="InterPro" id="IPR004860">
    <property type="entry name" value="LAGLIDADG_dom"/>
</dbReference>
<feature type="coiled-coil region" evidence="1">
    <location>
        <begin position="216"/>
        <end position="243"/>
    </location>
</feature>
<feature type="domain" description="Homing endonuclease LAGLIDADG" evidence="2">
    <location>
        <begin position="118"/>
        <end position="204"/>
    </location>
</feature>
<dbReference type="SMART" id="SM00497">
    <property type="entry name" value="IENR1"/>
    <property type="match status" value="1"/>
</dbReference>
<keyword evidence="3" id="KW-0255">Endonuclease</keyword>
<evidence type="ECO:0000313" key="3">
    <source>
        <dbReference type="EMBL" id="DAC73577.1"/>
    </source>
</evidence>
<proteinExistence type="predicted"/>
<dbReference type="EMBL" id="BK010540">
    <property type="protein sequence ID" value="DAC73577.1"/>
    <property type="molecule type" value="Genomic_DNA"/>
</dbReference>
<dbReference type="AlphaFoldDB" id="A0A3T1FYL1"/>
<dbReference type="Pfam" id="PF00961">
    <property type="entry name" value="LAGLIDADG_1"/>
    <property type="match status" value="2"/>
</dbReference>